<evidence type="ECO:0000256" key="2">
    <source>
        <dbReference type="ARBA" id="ARBA00002764"/>
    </source>
</evidence>
<evidence type="ECO:0000256" key="1">
    <source>
        <dbReference type="ARBA" id="ARBA00001478"/>
    </source>
</evidence>
<dbReference type="Pfam" id="PF08323">
    <property type="entry name" value="Glyco_transf_5"/>
    <property type="match status" value="1"/>
</dbReference>
<dbReference type="SUPFAM" id="SSF53756">
    <property type="entry name" value="UDP-Glycosyltransferase/glycogen phosphorylase"/>
    <property type="match status" value="1"/>
</dbReference>
<dbReference type="PANTHER" id="PTHR45825:SF11">
    <property type="entry name" value="ALPHA AMYLASE DOMAIN-CONTAINING PROTEIN"/>
    <property type="match status" value="1"/>
</dbReference>
<dbReference type="HAMAP" id="MF_00484">
    <property type="entry name" value="Glycogen_synth"/>
    <property type="match status" value="1"/>
</dbReference>
<feature type="domain" description="Glycosyl transferase family 1" evidence="9">
    <location>
        <begin position="289"/>
        <end position="451"/>
    </location>
</feature>
<sequence length="481" mass="51019">MRVLQVCAEIFPLLKTGGLADVAGALPAALAGVGVDARVLLPGFDAILQGLQNAECLVELPGHGQVPGGRLLRGELPAAGVTAYVLDSPALYQRPGGPYADAAGQSWPDNHLRFAALGWAAAALALGADTTWRPAVVNAHDWHAGLVPACLRATAAPVASVYTIHNLAYQGQFDAACFAQLGLPASFWGVNGMEAWGQLNFMKAGLYFADRLSTVSPTYAREIQQPEQGMGLDGLLAGRANVLHGILNGVDPAVWSPASDTLINTRYDASRLAGKARCKADLQTRLGLALDPKAPLFCVVSRLTEQKGLPLVLNGVQAMVARGAQLAVLGSGDAHMEARFRALAASHPASVAVRIGYDEPFAHQLVAGADVILVPSRFEPCGLTQLYGLAYGTLPLVRRVGGLADTVTDSALENLEDDTATGFVFEEFTDAAFDAAVRRALALYKRPKAWTAVMRAGMARRHDWRVAAEAYRDMYRLALPH</sequence>
<evidence type="ECO:0000313" key="12">
    <source>
        <dbReference type="Proteomes" id="UP001379945"/>
    </source>
</evidence>
<dbReference type="InterPro" id="IPR001296">
    <property type="entry name" value="Glyco_trans_1"/>
</dbReference>
<proteinExistence type="inferred from homology"/>
<name>A0ABU9C044_9BURK</name>
<comment type="catalytic activity">
    <reaction evidence="1 8">
        <text>[(1-&gt;4)-alpha-D-glucosyl](n) + ADP-alpha-D-glucose = [(1-&gt;4)-alpha-D-glucosyl](n+1) + ADP + H(+)</text>
        <dbReference type="Rhea" id="RHEA:18189"/>
        <dbReference type="Rhea" id="RHEA-COMP:9584"/>
        <dbReference type="Rhea" id="RHEA-COMP:9587"/>
        <dbReference type="ChEBI" id="CHEBI:15378"/>
        <dbReference type="ChEBI" id="CHEBI:15444"/>
        <dbReference type="ChEBI" id="CHEBI:57498"/>
        <dbReference type="ChEBI" id="CHEBI:456216"/>
        <dbReference type="EC" id="2.4.1.21"/>
    </reaction>
</comment>
<evidence type="ECO:0000256" key="7">
    <source>
        <dbReference type="ARBA" id="ARBA00023056"/>
    </source>
</evidence>
<dbReference type="EC" id="2.4.1.21" evidence="8"/>
<accession>A0ABU9C044</accession>
<dbReference type="RefSeq" id="WP_341397254.1">
    <property type="nucleotide sequence ID" value="NZ_JBBUTI010000001.1"/>
</dbReference>
<dbReference type="Proteomes" id="UP001379945">
    <property type="component" value="Unassembled WGS sequence"/>
</dbReference>
<evidence type="ECO:0000313" key="11">
    <source>
        <dbReference type="EMBL" id="MEK8045108.1"/>
    </source>
</evidence>
<evidence type="ECO:0000256" key="8">
    <source>
        <dbReference type="HAMAP-Rule" id="MF_00484"/>
    </source>
</evidence>
<keyword evidence="7 8" id="KW-0320">Glycogen biosynthesis</keyword>
<dbReference type="PANTHER" id="PTHR45825">
    <property type="entry name" value="GRANULE-BOUND STARCH SYNTHASE 1, CHLOROPLASTIC/AMYLOPLASTIC"/>
    <property type="match status" value="1"/>
</dbReference>
<keyword evidence="12" id="KW-1185">Reference proteome</keyword>
<comment type="function">
    <text evidence="2 8">Synthesizes alpha-1,4-glucan chains using ADP-glucose.</text>
</comment>
<dbReference type="InterPro" id="IPR011835">
    <property type="entry name" value="GS/SS"/>
</dbReference>
<evidence type="ECO:0000259" key="10">
    <source>
        <dbReference type="Pfam" id="PF08323"/>
    </source>
</evidence>
<evidence type="ECO:0000256" key="5">
    <source>
        <dbReference type="ARBA" id="ARBA00022676"/>
    </source>
</evidence>
<dbReference type="CDD" id="cd03791">
    <property type="entry name" value="GT5_Glycogen_synthase_DULL1-like"/>
    <property type="match status" value="1"/>
</dbReference>
<comment type="caution">
    <text evidence="11">The sequence shown here is derived from an EMBL/GenBank/DDBJ whole genome shotgun (WGS) entry which is preliminary data.</text>
</comment>
<feature type="domain" description="Starch synthase catalytic" evidence="10">
    <location>
        <begin position="2"/>
        <end position="237"/>
    </location>
</feature>
<keyword evidence="5 8" id="KW-0328">Glycosyltransferase</keyword>
<dbReference type="Pfam" id="PF00534">
    <property type="entry name" value="Glycos_transf_1"/>
    <property type="match status" value="1"/>
</dbReference>
<dbReference type="InterPro" id="IPR013534">
    <property type="entry name" value="Starch_synth_cat_dom"/>
</dbReference>
<dbReference type="NCBIfam" id="TIGR02095">
    <property type="entry name" value="glgA"/>
    <property type="match status" value="1"/>
</dbReference>
<dbReference type="NCBIfam" id="NF001899">
    <property type="entry name" value="PRK00654.1-2"/>
    <property type="match status" value="1"/>
</dbReference>
<evidence type="ECO:0000256" key="4">
    <source>
        <dbReference type="ARBA" id="ARBA00010281"/>
    </source>
</evidence>
<keyword evidence="6 8" id="KW-0808">Transferase</keyword>
<organism evidence="11 12">
    <name type="scientific">Ideonella margarita</name>
    <dbReference type="NCBI Taxonomy" id="2984191"/>
    <lineage>
        <taxon>Bacteria</taxon>
        <taxon>Pseudomonadati</taxon>
        <taxon>Pseudomonadota</taxon>
        <taxon>Betaproteobacteria</taxon>
        <taxon>Burkholderiales</taxon>
        <taxon>Sphaerotilaceae</taxon>
        <taxon>Ideonella</taxon>
    </lineage>
</organism>
<dbReference type="GO" id="GO:0009011">
    <property type="term" value="F:alpha-1,4-glucan glucosyltransferase (ADP-glucose donor) activity"/>
    <property type="evidence" value="ECO:0007669"/>
    <property type="project" value="UniProtKB-EC"/>
</dbReference>
<gene>
    <name evidence="8 11" type="primary">glgA</name>
    <name evidence="11" type="ORF">AACH00_01960</name>
</gene>
<evidence type="ECO:0000256" key="3">
    <source>
        <dbReference type="ARBA" id="ARBA00004964"/>
    </source>
</evidence>
<comment type="similarity">
    <text evidence="4 8">Belongs to the glycosyltransferase 1 family. Bacterial/plant glycogen synthase subfamily.</text>
</comment>
<evidence type="ECO:0000256" key="6">
    <source>
        <dbReference type="ARBA" id="ARBA00022679"/>
    </source>
</evidence>
<dbReference type="EMBL" id="JBBUTI010000001">
    <property type="protein sequence ID" value="MEK8045108.1"/>
    <property type="molecule type" value="Genomic_DNA"/>
</dbReference>
<protein>
    <recommendedName>
        <fullName evidence="8">Glycogen synthase</fullName>
        <ecNumber evidence="8">2.4.1.21</ecNumber>
    </recommendedName>
    <alternativeName>
        <fullName evidence="8">Starch [bacterial glycogen] synthase</fullName>
    </alternativeName>
</protein>
<feature type="binding site" evidence="8">
    <location>
        <position position="15"/>
    </location>
    <ligand>
        <name>ADP-alpha-D-glucose</name>
        <dbReference type="ChEBI" id="CHEBI:57498"/>
    </ligand>
</feature>
<reference evidence="11 12" key="1">
    <citation type="submission" date="2024-04" db="EMBL/GenBank/DDBJ databases">
        <title>Novel species of the genus Ideonella isolated from streams.</title>
        <authorList>
            <person name="Lu H."/>
        </authorList>
    </citation>
    <scope>NUCLEOTIDE SEQUENCE [LARGE SCALE GENOMIC DNA]</scope>
    <source>
        <strain evidence="11 12">LYT19W</strain>
    </source>
</reference>
<evidence type="ECO:0000259" key="9">
    <source>
        <dbReference type="Pfam" id="PF00534"/>
    </source>
</evidence>
<dbReference type="Gene3D" id="3.40.50.2000">
    <property type="entry name" value="Glycogen Phosphorylase B"/>
    <property type="match status" value="2"/>
</dbReference>
<comment type="pathway">
    <text evidence="3 8">Glycan biosynthesis; glycogen biosynthesis.</text>
</comment>